<comment type="caution">
    <text evidence="1">The sequence shown here is derived from an EMBL/GenBank/DDBJ whole genome shotgun (WGS) entry which is preliminary data.</text>
</comment>
<organism evidence="1 2">
    <name type="scientific">Puccinia graminis f. sp. tritici</name>
    <dbReference type="NCBI Taxonomy" id="56615"/>
    <lineage>
        <taxon>Eukaryota</taxon>
        <taxon>Fungi</taxon>
        <taxon>Dikarya</taxon>
        <taxon>Basidiomycota</taxon>
        <taxon>Pucciniomycotina</taxon>
        <taxon>Pucciniomycetes</taxon>
        <taxon>Pucciniales</taxon>
        <taxon>Pucciniaceae</taxon>
        <taxon>Puccinia</taxon>
    </lineage>
</organism>
<dbReference type="Proteomes" id="UP000324748">
    <property type="component" value="Unassembled WGS sequence"/>
</dbReference>
<evidence type="ECO:0000313" key="2">
    <source>
        <dbReference type="Proteomes" id="UP000324748"/>
    </source>
</evidence>
<sequence>MVPGLQSCQWLAISNELRGRFQADWSYWSPTSGKFQGSGGETPRLQVLLGSNFLQSWISRVSREWSKVWGKASRVEEKTGEDFSVVQLTRSTNSSLAHSSRVWSSDKEQYLAGQILRACSNSFCSFFIFADEFFYRVIGHISAGDNKHGNCEW</sequence>
<accession>A0A5B0MBZ8</accession>
<reference evidence="1 2" key="1">
    <citation type="submission" date="2019-05" db="EMBL/GenBank/DDBJ databases">
        <title>Emergence of the Ug99 lineage of the wheat stem rust pathogen through somatic hybridization.</title>
        <authorList>
            <person name="Li F."/>
            <person name="Upadhyaya N.M."/>
            <person name="Sperschneider J."/>
            <person name="Matny O."/>
            <person name="Nguyen-Phuc H."/>
            <person name="Mago R."/>
            <person name="Raley C."/>
            <person name="Miller M.E."/>
            <person name="Silverstein K.A.T."/>
            <person name="Henningsen E."/>
            <person name="Hirsch C.D."/>
            <person name="Visser B."/>
            <person name="Pretorius Z.A."/>
            <person name="Steffenson B.J."/>
            <person name="Schwessinger B."/>
            <person name="Dodds P.N."/>
            <person name="Figueroa M."/>
        </authorList>
    </citation>
    <scope>NUCLEOTIDE SEQUENCE [LARGE SCALE GENOMIC DNA]</scope>
    <source>
        <strain evidence="1">21-0</strain>
    </source>
</reference>
<proteinExistence type="predicted"/>
<protein>
    <submittedName>
        <fullName evidence="1">Uncharacterized protein</fullName>
    </submittedName>
</protein>
<keyword evidence="2" id="KW-1185">Reference proteome</keyword>
<evidence type="ECO:0000313" key="1">
    <source>
        <dbReference type="EMBL" id="KAA1074617.1"/>
    </source>
</evidence>
<dbReference type="AlphaFoldDB" id="A0A5B0MBZ8"/>
<gene>
    <name evidence="1" type="ORF">PGT21_013744</name>
</gene>
<name>A0A5B0MBZ8_PUCGR</name>
<dbReference type="EMBL" id="VSWC01000157">
    <property type="protein sequence ID" value="KAA1074617.1"/>
    <property type="molecule type" value="Genomic_DNA"/>
</dbReference>